<dbReference type="SUPFAM" id="SSF69765">
    <property type="entry name" value="IpsF-like"/>
    <property type="match status" value="1"/>
</dbReference>
<feature type="binding site" evidence="8">
    <location>
        <begin position="61"/>
        <end position="65"/>
    </location>
    <ligand>
        <name>4-CDP-2-C-methyl-D-erythritol 2-phosphate</name>
        <dbReference type="ChEBI" id="CHEBI:57919"/>
    </ligand>
</feature>
<feature type="binding site" evidence="8">
    <location>
        <begin position="132"/>
        <end position="135"/>
    </location>
    <ligand>
        <name>4-CDP-2-C-methyl-D-erythritol 2-phosphate</name>
        <dbReference type="ChEBI" id="CHEBI:57919"/>
    </ligand>
</feature>
<dbReference type="GO" id="GO:0008685">
    <property type="term" value="F:2-C-methyl-D-erythritol 2,4-cyclodiphosphate synthase activity"/>
    <property type="evidence" value="ECO:0007669"/>
    <property type="project" value="UniProtKB-UniRule"/>
</dbReference>
<dbReference type="RefSeq" id="WP_159751361.1">
    <property type="nucleotide sequence ID" value="NZ_CASZNZ010000087.1"/>
</dbReference>
<dbReference type="CDD" id="cd00554">
    <property type="entry name" value="MECDP_synthase"/>
    <property type="match status" value="1"/>
</dbReference>
<protein>
    <recommendedName>
        <fullName evidence="4 8">2-C-methyl-D-erythritol 2,4-cyclodiphosphate synthase</fullName>
        <shortName evidence="8">MECDP-synthase</shortName>
        <shortName evidence="8">MECPP-synthase</shortName>
        <shortName evidence="8">MECPS</shortName>
        <ecNumber evidence="4 8">4.6.1.12</ecNumber>
    </recommendedName>
</protein>
<evidence type="ECO:0000256" key="1">
    <source>
        <dbReference type="ARBA" id="ARBA00000200"/>
    </source>
</evidence>
<keyword evidence="5 8" id="KW-0479">Metal-binding</keyword>
<feature type="binding site" evidence="8">
    <location>
        <position position="10"/>
    </location>
    <ligand>
        <name>a divalent metal cation</name>
        <dbReference type="ChEBI" id="CHEBI:60240"/>
    </ligand>
</feature>
<dbReference type="Proteomes" id="UP000460412">
    <property type="component" value="Unassembled WGS sequence"/>
</dbReference>
<dbReference type="UniPathway" id="UPA00056">
    <property type="reaction ID" value="UER00095"/>
</dbReference>
<dbReference type="EC" id="4.6.1.12" evidence="4 8"/>
<feature type="site" description="Transition state stabilizer" evidence="8">
    <location>
        <position position="34"/>
    </location>
</feature>
<dbReference type="EMBL" id="WUQX01000001">
    <property type="protein sequence ID" value="MXP76202.1"/>
    <property type="molecule type" value="Genomic_DNA"/>
</dbReference>
<dbReference type="GO" id="GO:0016114">
    <property type="term" value="P:terpenoid biosynthetic process"/>
    <property type="evidence" value="ECO:0007669"/>
    <property type="project" value="InterPro"/>
</dbReference>
<proteinExistence type="inferred from homology"/>
<dbReference type="PANTHER" id="PTHR43181">
    <property type="entry name" value="2-C-METHYL-D-ERYTHRITOL 2,4-CYCLODIPHOSPHATE SYNTHASE, CHLOROPLASTIC"/>
    <property type="match status" value="1"/>
</dbReference>
<sequence length="182" mass="19261">MRVGMGYDVHRLVEGRDLILGGVKIPYEKGLLGHSDADVLLHAIMDALLGAAALGDIGKHFPDTDPEYKGISSIHLLAHVGSLIEKELYVIGNIDATIIAQRPKMAPYIEQMRANVAETLKLHINQVNIKATTEEGLGFTGNGEGISAQAVACLDTIENCSYAVGPGEERCAGCSGCPHGGK</sequence>
<name>A0A7X3MH91_9FIRM</name>
<evidence type="ECO:0000313" key="11">
    <source>
        <dbReference type="EMBL" id="MXP76202.1"/>
    </source>
</evidence>
<comment type="pathway">
    <text evidence="2 8">Isoprenoid biosynthesis; isopentenyl diphosphate biosynthesis via DXP pathway; isopentenyl diphosphate from 1-deoxy-D-xylulose 5-phosphate: step 4/6.</text>
</comment>
<feature type="binding site" evidence="8">
    <location>
        <begin position="56"/>
        <end position="58"/>
    </location>
    <ligand>
        <name>4-CDP-2-C-methyl-D-erythritol 2-phosphate</name>
        <dbReference type="ChEBI" id="CHEBI:57919"/>
    </ligand>
</feature>
<dbReference type="InterPro" id="IPR003526">
    <property type="entry name" value="MECDP_synthase"/>
</dbReference>
<comment type="catalytic activity">
    <reaction evidence="1 8 9">
        <text>4-CDP-2-C-methyl-D-erythritol 2-phosphate = 2-C-methyl-D-erythritol 2,4-cyclic diphosphate + CMP</text>
        <dbReference type="Rhea" id="RHEA:23864"/>
        <dbReference type="ChEBI" id="CHEBI:57919"/>
        <dbReference type="ChEBI" id="CHEBI:58483"/>
        <dbReference type="ChEBI" id="CHEBI:60377"/>
        <dbReference type="EC" id="4.6.1.12"/>
    </reaction>
</comment>
<evidence type="ECO:0000256" key="4">
    <source>
        <dbReference type="ARBA" id="ARBA00012579"/>
    </source>
</evidence>
<feature type="site" description="Transition state stabilizer" evidence="8">
    <location>
        <position position="133"/>
    </location>
</feature>
<dbReference type="HAMAP" id="MF_00107">
    <property type="entry name" value="IspF"/>
    <property type="match status" value="1"/>
</dbReference>
<dbReference type="NCBIfam" id="TIGR00151">
    <property type="entry name" value="ispF"/>
    <property type="match status" value="1"/>
</dbReference>
<keyword evidence="6 8" id="KW-0414">Isoprene biosynthesis</keyword>
<feature type="binding site" evidence="8">
    <location>
        <position position="139"/>
    </location>
    <ligand>
        <name>4-CDP-2-C-methyl-D-erythritol 2-phosphate</name>
        <dbReference type="ChEBI" id="CHEBI:57919"/>
    </ligand>
</feature>
<comment type="subunit">
    <text evidence="8">Homotrimer.</text>
</comment>
<keyword evidence="12" id="KW-1185">Reference proteome</keyword>
<keyword evidence="7 8" id="KW-0456">Lyase</keyword>
<evidence type="ECO:0000256" key="5">
    <source>
        <dbReference type="ARBA" id="ARBA00022723"/>
    </source>
</evidence>
<gene>
    <name evidence="8" type="primary">ispF</name>
    <name evidence="11" type="ORF">GN277_12605</name>
</gene>
<comment type="function">
    <text evidence="8">Involved in the biosynthesis of isopentenyl diphosphate (IPP) and dimethylallyl diphosphate (DMAPP), two major building blocks of isoprenoid compounds. Catalyzes the conversion of 4-diphosphocytidyl-2-C-methyl-D-erythritol 2-phosphate (CDP-ME2P) to 2-C-methyl-D-erythritol 2,4-cyclodiphosphate (ME-CPP) with a corresponding release of cytidine 5-monophosphate (CMP).</text>
</comment>
<evidence type="ECO:0000259" key="10">
    <source>
        <dbReference type="Pfam" id="PF02542"/>
    </source>
</evidence>
<dbReference type="PROSITE" id="PS01350">
    <property type="entry name" value="ISPF"/>
    <property type="match status" value="1"/>
</dbReference>
<dbReference type="GO" id="GO:0046872">
    <property type="term" value="F:metal ion binding"/>
    <property type="evidence" value="ECO:0007669"/>
    <property type="project" value="UniProtKB-KW"/>
</dbReference>
<evidence type="ECO:0000256" key="7">
    <source>
        <dbReference type="ARBA" id="ARBA00023239"/>
    </source>
</evidence>
<evidence type="ECO:0000256" key="2">
    <source>
        <dbReference type="ARBA" id="ARBA00004709"/>
    </source>
</evidence>
<feature type="binding site" evidence="8">
    <location>
        <begin position="100"/>
        <end position="106"/>
    </location>
    <ligand>
        <name>4-CDP-2-C-methyl-D-erythritol 2-phosphate</name>
        <dbReference type="ChEBI" id="CHEBI:57919"/>
    </ligand>
</feature>
<dbReference type="Gene3D" id="3.30.1330.50">
    <property type="entry name" value="2-C-methyl-D-erythritol 2,4-cyclodiphosphate synthase"/>
    <property type="match status" value="1"/>
</dbReference>
<comment type="caution">
    <text evidence="8">Lacks conserved residue(s) required for the propagation of feature annotation.</text>
</comment>
<dbReference type="GO" id="GO:0019288">
    <property type="term" value="P:isopentenyl diphosphate biosynthetic process, methylerythritol 4-phosphate pathway"/>
    <property type="evidence" value="ECO:0007669"/>
    <property type="project" value="UniProtKB-UniRule"/>
</dbReference>
<feature type="binding site" evidence="8">
    <location>
        <begin position="8"/>
        <end position="10"/>
    </location>
    <ligand>
        <name>4-CDP-2-C-methyl-D-erythritol 2-phosphate</name>
        <dbReference type="ChEBI" id="CHEBI:57919"/>
    </ligand>
</feature>
<dbReference type="FunFam" id="3.30.1330.50:FF:000001">
    <property type="entry name" value="2-C-methyl-D-erythritol 2,4-cyclodiphosphate synthase"/>
    <property type="match status" value="1"/>
</dbReference>
<comment type="similarity">
    <text evidence="3 8 9">Belongs to the IspF family.</text>
</comment>
<feature type="binding site" evidence="8">
    <location>
        <position position="8"/>
    </location>
    <ligand>
        <name>a divalent metal cation</name>
        <dbReference type="ChEBI" id="CHEBI:60240"/>
    </ligand>
</feature>
<evidence type="ECO:0000256" key="3">
    <source>
        <dbReference type="ARBA" id="ARBA00008480"/>
    </source>
</evidence>
<comment type="cofactor">
    <cofactor evidence="8">
        <name>a divalent metal cation</name>
        <dbReference type="ChEBI" id="CHEBI:60240"/>
    </cofactor>
    <text evidence="8">Binds 1 divalent metal cation per subunit.</text>
</comment>
<evidence type="ECO:0000256" key="6">
    <source>
        <dbReference type="ARBA" id="ARBA00023229"/>
    </source>
</evidence>
<reference evidence="11 12" key="1">
    <citation type="submission" date="2019-12" db="EMBL/GenBank/DDBJ databases">
        <title>Sporaefaciens musculi gen. nov., sp. nov., a novel bacterium isolated from the caecum of an obese mouse.</title>
        <authorList>
            <person name="Rasmussen T.S."/>
            <person name="Streidl T."/>
            <person name="Hitch T.C.A."/>
            <person name="Wortmann E."/>
            <person name="Deptula P."/>
            <person name="Hansen M."/>
            <person name="Nielsen D.S."/>
            <person name="Clavel T."/>
            <person name="Vogensen F.K."/>
        </authorList>
    </citation>
    <scope>NUCLEOTIDE SEQUENCE [LARGE SCALE GENOMIC DNA]</scope>
    <source>
        <strain evidence="11 12">WCA-9-b2</strain>
    </source>
</reference>
<comment type="caution">
    <text evidence="11">The sequence shown here is derived from an EMBL/GenBank/DDBJ whole genome shotgun (WGS) entry which is preliminary data.</text>
</comment>
<feature type="binding site" evidence="8">
    <location>
        <position position="42"/>
    </location>
    <ligand>
        <name>a divalent metal cation</name>
        <dbReference type="ChEBI" id="CHEBI:60240"/>
    </ligand>
</feature>
<dbReference type="InterPro" id="IPR036571">
    <property type="entry name" value="MECDP_synthase_sf"/>
</dbReference>
<feature type="domain" description="2-C-methyl-D-erythritol 2,4-cyclodiphosphate synthase" evidence="10">
    <location>
        <begin position="1"/>
        <end position="154"/>
    </location>
</feature>
<dbReference type="AlphaFoldDB" id="A0A7X3MH91"/>
<accession>A0A7X3MH91</accession>
<feature type="binding site" evidence="8">
    <location>
        <begin position="34"/>
        <end position="35"/>
    </location>
    <ligand>
        <name>4-CDP-2-C-methyl-D-erythritol 2-phosphate</name>
        <dbReference type="ChEBI" id="CHEBI:57919"/>
    </ligand>
</feature>
<organism evidence="11 12">
    <name type="scientific">Sporofaciens musculi</name>
    <dbReference type="NCBI Taxonomy" id="2681861"/>
    <lineage>
        <taxon>Bacteria</taxon>
        <taxon>Bacillati</taxon>
        <taxon>Bacillota</taxon>
        <taxon>Clostridia</taxon>
        <taxon>Lachnospirales</taxon>
        <taxon>Lachnospiraceae</taxon>
        <taxon>Sporofaciens</taxon>
    </lineage>
</organism>
<dbReference type="Pfam" id="PF02542">
    <property type="entry name" value="YgbB"/>
    <property type="match status" value="1"/>
</dbReference>
<dbReference type="PANTHER" id="PTHR43181:SF1">
    <property type="entry name" value="2-C-METHYL-D-ERYTHRITOL 2,4-CYCLODIPHOSPHATE SYNTHASE, CHLOROPLASTIC"/>
    <property type="match status" value="1"/>
</dbReference>
<dbReference type="InterPro" id="IPR020555">
    <property type="entry name" value="MECDP_synthase_CS"/>
</dbReference>
<evidence type="ECO:0000256" key="9">
    <source>
        <dbReference type="RuleBase" id="RU004395"/>
    </source>
</evidence>
<evidence type="ECO:0000313" key="12">
    <source>
        <dbReference type="Proteomes" id="UP000460412"/>
    </source>
</evidence>
<evidence type="ECO:0000256" key="8">
    <source>
        <dbReference type="HAMAP-Rule" id="MF_00107"/>
    </source>
</evidence>